<comment type="subcellular location">
    <subcellularLocation>
        <location evidence="4">Cytoplasm</location>
    </subcellularLocation>
    <subcellularLocation>
        <location evidence="4">Endosome</location>
    </subcellularLocation>
</comment>
<comment type="similarity">
    <text evidence="1 4">Belongs to the VPS36 family.</text>
</comment>
<dbReference type="InterPro" id="IPR031558">
    <property type="entry name" value="Vps36-NZF-N"/>
</dbReference>
<keyword evidence="4" id="KW-0963">Cytoplasm</keyword>
<keyword evidence="3 4" id="KW-0653">Protein transport</keyword>
<dbReference type="GO" id="GO:0032266">
    <property type="term" value="F:phosphatidylinositol-3-phosphate binding"/>
    <property type="evidence" value="ECO:0007669"/>
    <property type="project" value="UniProtKB-UniRule"/>
</dbReference>
<dbReference type="PANTHER" id="PTHR13128:SF12">
    <property type="entry name" value="VACUOLAR PROTEIN-SORTING-ASSOCIATED PROTEIN 36"/>
    <property type="match status" value="1"/>
</dbReference>
<dbReference type="Pfam" id="PF11605">
    <property type="entry name" value="Vps36_ESCRT-II"/>
    <property type="match status" value="1"/>
</dbReference>
<sequence>MNDLDLSPWKITILTGGGRPRLLPLERELLVEGNIGIYRGDAKVNGYQKGRVYLTTLRLIYVSHFEKPLKQRDALELSLECVRDVKYQSGFMKTSPKIILSTISVSSTNQSLDYDTYIVWVCAICHHENNSGLKTLSQHDVPRCEKCGVSADVDVINRLKLQSLNQLKRRESLDEHLSGHSICDEVDNIHSKEVLAKERNTKVNKGEELEGSNSGRGNQVSFTFYKLSFRSGGSKSFLENLQKAIESSKWTNMESRYQVNAGSLKYSRLNQDTSFHQSKATPTSNQQHQKYAGIHGLQKQTSLRNLEISSLLNNSLSDLQNLMDKSIELAKVGEQYRKTLIDNKVAKRTTSDTLKMLSCSRNSMKLMENMLADQRIAEGIDNFYQVEALNLLKCAESPSRTTEYIYELSRQIYDFITEKELLNDGHQLVTVLDLYCLYNKSKGFYSVSPADFLSAIKLFSTLGFDFQLLELPLDHHKDLQHKGEHISSFRCLRVVCRSSTNTTSITNTILDILTLQNTKGYSALELQNVALMNLNLVLLQSLLNSLIKSGSICYDFTVEGERYFVNHIIDFDWDSVNK</sequence>
<keyword evidence="4" id="KW-0967">Endosome</keyword>
<dbReference type="Gene3D" id="1.10.10.10">
    <property type="entry name" value="Winged helix-like DNA-binding domain superfamily/Winged helix DNA-binding domain"/>
    <property type="match status" value="1"/>
</dbReference>
<protein>
    <recommendedName>
        <fullName evidence="4">Vacuolar protein-sorting-associated protein 36</fullName>
    </recommendedName>
    <alternativeName>
        <fullName evidence="4">ESCRT-II complex subunit VPS36</fullName>
    </alternativeName>
</protein>
<dbReference type="GO" id="GO:0043130">
    <property type="term" value="F:ubiquitin binding"/>
    <property type="evidence" value="ECO:0007669"/>
    <property type="project" value="UniProtKB-UniRule"/>
</dbReference>
<evidence type="ECO:0000313" key="7">
    <source>
        <dbReference type="EMBL" id="QGW56837.1"/>
    </source>
</evidence>
<dbReference type="InterPro" id="IPR040608">
    <property type="entry name" value="Snf8/Vps36"/>
</dbReference>
<accession>A0A5P8D0W8</accession>
<dbReference type="SUPFAM" id="SSF46785">
    <property type="entry name" value="Winged helix' DNA-binding domain"/>
    <property type="match status" value="2"/>
</dbReference>
<evidence type="ECO:0000259" key="5">
    <source>
        <dbReference type="PROSITE" id="PS51495"/>
    </source>
</evidence>
<dbReference type="InterPro" id="IPR021648">
    <property type="entry name" value="GLUE_dom"/>
</dbReference>
<comment type="function">
    <text evidence="4">Component of the ESCRT-II complex (endosomal sorting complex required for transport II), which is required for multivesicular body (MVB) formation and sorting of endosomal cargo proteins into MVBs.</text>
</comment>
<dbReference type="Gene3D" id="2.30.30.380">
    <property type="entry name" value="Zn-finger domain of Sec23/24"/>
    <property type="match status" value="1"/>
</dbReference>
<feature type="domain" description="GLUE N-terminal" evidence="5">
    <location>
        <begin position="12"/>
        <end position="257"/>
    </location>
</feature>
<dbReference type="InterPro" id="IPR036390">
    <property type="entry name" value="WH_DNA-bd_sf"/>
</dbReference>
<dbReference type="EMBL" id="MK679675">
    <property type="protein sequence ID" value="QFP92355.1"/>
    <property type="molecule type" value="mRNA"/>
</dbReference>
<keyword evidence="2 4" id="KW-0813">Transport</keyword>
<gene>
    <name evidence="6" type="primary">VPS36</name>
</gene>
<dbReference type="SUPFAM" id="SSF90209">
    <property type="entry name" value="Ran binding protein zinc finger-like"/>
    <property type="match status" value="1"/>
</dbReference>
<dbReference type="EMBL" id="MN480443">
    <property type="protein sequence ID" value="QGW56837.1"/>
    <property type="molecule type" value="Genomic_DNA"/>
</dbReference>
<dbReference type="PANTHER" id="PTHR13128">
    <property type="entry name" value="VACUOLAR PROTEIN-SORTING-ASSOCIATED PROTEIN 36"/>
    <property type="match status" value="1"/>
</dbReference>
<dbReference type="GO" id="GO:0031902">
    <property type="term" value="C:late endosome membrane"/>
    <property type="evidence" value="ECO:0007669"/>
    <property type="project" value="UniProtKB-UniRule"/>
</dbReference>
<dbReference type="InterPro" id="IPR037855">
    <property type="entry name" value="Vps36"/>
</dbReference>
<dbReference type="Pfam" id="PF16988">
    <property type="entry name" value="Vps36-NZF-N"/>
    <property type="match status" value="1"/>
</dbReference>
<dbReference type="GO" id="GO:0000814">
    <property type="term" value="C:ESCRT II complex"/>
    <property type="evidence" value="ECO:0007669"/>
    <property type="project" value="UniProtKB-UniRule"/>
</dbReference>
<evidence type="ECO:0000313" key="6">
    <source>
        <dbReference type="EMBL" id="QFP92355.1"/>
    </source>
</evidence>
<name>A0A5P8D0W8_9ASCO</name>
<dbReference type="GO" id="GO:0043328">
    <property type="term" value="P:protein transport to vacuole involved in ubiquitin-dependent protein catabolic process via the multivesicular body sorting pathway"/>
    <property type="evidence" value="ECO:0007669"/>
    <property type="project" value="UniProtKB-UniRule"/>
</dbReference>
<dbReference type="PROSITE" id="PS51495">
    <property type="entry name" value="GLUE"/>
    <property type="match status" value="1"/>
</dbReference>
<comment type="subunit">
    <text evidence="4">Component of the endosomal sorting complex required for transport II (ESCRT-II).</text>
</comment>
<dbReference type="Pfam" id="PF04157">
    <property type="entry name" value="EAP30"/>
    <property type="match status" value="1"/>
</dbReference>
<evidence type="ECO:0000256" key="1">
    <source>
        <dbReference type="ARBA" id="ARBA00009697"/>
    </source>
</evidence>
<dbReference type="InterPro" id="IPR036443">
    <property type="entry name" value="Znf_RanBP2_sf"/>
</dbReference>
<dbReference type="Gene3D" id="2.30.29.30">
    <property type="entry name" value="Pleckstrin-homology domain (PH domain)/Phosphotyrosine-binding domain (PTB)"/>
    <property type="match status" value="1"/>
</dbReference>
<evidence type="ECO:0000256" key="4">
    <source>
        <dbReference type="RuleBase" id="RU367095"/>
    </source>
</evidence>
<dbReference type="InterPro" id="IPR011993">
    <property type="entry name" value="PH-like_dom_sf"/>
</dbReference>
<reference evidence="7" key="1">
    <citation type="journal article" date="2019" name="Microbiol. Res.">
        <title>Mating-type switching and mating-type gene array expression in the methylotrophic yeast Ogataea thermomethanolica TBRC656.</title>
        <authorList>
            <person name="Wongwisansri S."/>
            <person name="Promdonkoy P."/>
            <person name="Likhitrattanapisal S."/>
            <person name="Harnpichanchai P."/>
            <person name="Fujiyama K."/>
            <person name="Kaneko Y."/>
            <person name="Eurwilaichitr L."/>
            <person name="Ingsriswang S."/>
            <person name="Tanapongpipat S."/>
        </authorList>
    </citation>
    <scope>NUCLEOTIDE SEQUENCE</scope>
    <source>
        <strain evidence="7">TBRC 656</strain>
    </source>
</reference>
<reference evidence="6" key="2">
    <citation type="submission" date="2019-03" db="EMBL/GenBank/DDBJ databases">
        <authorList>
            <person name="Promdonkoy P."/>
            <person name="Likhitrattanapisal S."/>
            <person name="Harnpichanchai P."/>
            <person name="Fujiyama K."/>
            <person name="Kaneko Y."/>
            <person name="Eurwilaichitr L."/>
            <person name="Ingsriswang S."/>
            <person name="Tanapongpipat S."/>
            <person name="Wongwisansri S."/>
        </authorList>
    </citation>
    <scope>NUCLEOTIDE SEQUENCE</scope>
    <source>
        <strain evidence="6">TBRC 656</strain>
    </source>
</reference>
<organism evidence="6">
    <name type="scientific">Ogataea thermomethanolica</name>
    <name type="common">nom. inval.</name>
    <dbReference type="NCBI Taxonomy" id="310468"/>
    <lineage>
        <taxon>Eukaryota</taxon>
        <taxon>Fungi</taxon>
        <taxon>Dikarya</taxon>
        <taxon>Ascomycota</taxon>
        <taxon>Saccharomycotina</taxon>
        <taxon>Pichiomycetes</taxon>
        <taxon>Pichiales</taxon>
        <taxon>Pichiaceae</taxon>
        <taxon>Ogataea</taxon>
    </lineage>
</organism>
<dbReference type="SUPFAM" id="SSF50729">
    <property type="entry name" value="PH domain-like"/>
    <property type="match status" value="1"/>
</dbReference>
<dbReference type="AlphaFoldDB" id="A0A5P8D0W8"/>
<evidence type="ECO:0000256" key="3">
    <source>
        <dbReference type="ARBA" id="ARBA00022927"/>
    </source>
</evidence>
<dbReference type="InterPro" id="IPR036388">
    <property type="entry name" value="WH-like_DNA-bd_sf"/>
</dbReference>
<proteinExistence type="evidence at transcript level"/>
<evidence type="ECO:0000256" key="2">
    <source>
        <dbReference type="ARBA" id="ARBA00022448"/>
    </source>
</evidence>